<feature type="region of interest" description="Disordered" evidence="9">
    <location>
        <begin position="1013"/>
        <end position="1035"/>
    </location>
</feature>
<dbReference type="EC" id="3.4.19.12" evidence="3"/>
<dbReference type="GO" id="GO:0006508">
    <property type="term" value="P:proteolysis"/>
    <property type="evidence" value="ECO:0007669"/>
    <property type="project" value="UniProtKB-KW"/>
</dbReference>
<dbReference type="PANTHER" id="PTHR24006:SF888">
    <property type="entry name" value="UBIQUITIN CARBOXYL-TERMINAL HYDROLASE 30"/>
    <property type="match status" value="1"/>
</dbReference>
<gene>
    <name evidence="11" type="ORF">CSUI_010912</name>
</gene>
<reference evidence="11 12" key="1">
    <citation type="journal article" date="2017" name="Int. J. Parasitol.">
        <title>The genome of the protozoan parasite Cystoisospora suis and a reverse vaccinology approach to identify vaccine candidates.</title>
        <authorList>
            <person name="Palmieri N."/>
            <person name="Shrestha A."/>
            <person name="Ruttkowski B."/>
            <person name="Beck T."/>
            <person name="Vogl C."/>
            <person name="Tomley F."/>
            <person name="Blake D.P."/>
            <person name="Joachim A."/>
        </authorList>
    </citation>
    <scope>NUCLEOTIDE SEQUENCE [LARGE SCALE GENOMIC DNA]</scope>
    <source>
        <strain evidence="11 12">Wien I</strain>
    </source>
</reference>
<feature type="coiled-coil region" evidence="8">
    <location>
        <begin position="502"/>
        <end position="529"/>
    </location>
</feature>
<dbReference type="VEuPathDB" id="ToxoDB:CSUI_010912"/>
<evidence type="ECO:0000256" key="9">
    <source>
        <dbReference type="SAM" id="MobiDB-lite"/>
    </source>
</evidence>
<feature type="compositionally biased region" description="Polar residues" evidence="9">
    <location>
        <begin position="1025"/>
        <end position="1035"/>
    </location>
</feature>
<dbReference type="GeneID" id="94434224"/>
<dbReference type="Proteomes" id="UP000221165">
    <property type="component" value="Unassembled WGS sequence"/>
</dbReference>
<dbReference type="GO" id="GO:0016579">
    <property type="term" value="P:protein deubiquitination"/>
    <property type="evidence" value="ECO:0007669"/>
    <property type="project" value="InterPro"/>
</dbReference>
<keyword evidence="5" id="KW-0833">Ubl conjugation pathway</keyword>
<dbReference type="SUPFAM" id="SSF54001">
    <property type="entry name" value="Cysteine proteinases"/>
    <property type="match status" value="1"/>
</dbReference>
<evidence type="ECO:0000256" key="7">
    <source>
        <dbReference type="ARBA" id="ARBA00022807"/>
    </source>
</evidence>
<keyword evidence="8" id="KW-0175">Coiled coil</keyword>
<evidence type="ECO:0000256" key="6">
    <source>
        <dbReference type="ARBA" id="ARBA00022801"/>
    </source>
</evidence>
<keyword evidence="7" id="KW-0788">Thiol protease</keyword>
<dbReference type="EMBL" id="MIGC01008827">
    <property type="protein sequence ID" value="PHJ15277.1"/>
    <property type="molecule type" value="Genomic_DNA"/>
</dbReference>
<dbReference type="Pfam" id="PF00443">
    <property type="entry name" value="UCH"/>
    <property type="match status" value="1"/>
</dbReference>
<feature type="compositionally biased region" description="Polar residues" evidence="9">
    <location>
        <begin position="580"/>
        <end position="601"/>
    </location>
</feature>
<dbReference type="GO" id="GO:0005634">
    <property type="term" value="C:nucleus"/>
    <property type="evidence" value="ECO:0007669"/>
    <property type="project" value="TreeGrafter"/>
</dbReference>
<evidence type="ECO:0000313" key="12">
    <source>
        <dbReference type="Proteomes" id="UP000221165"/>
    </source>
</evidence>
<dbReference type="RefSeq" id="XP_067917011.1">
    <property type="nucleotide sequence ID" value="XM_068071013.1"/>
</dbReference>
<evidence type="ECO:0000256" key="3">
    <source>
        <dbReference type="ARBA" id="ARBA00012759"/>
    </source>
</evidence>
<dbReference type="Gene3D" id="3.90.70.10">
    <property type="entry name" value="Cysteine proteinases"/>
    <property type="match status" value="2"/>
</dbReference>
<evidence type="ECO:0000256" key="4">
    <source>
        <dbReference type="ARBA" id="ARBA00022670"/>
    </source>
</evidence>
<dbReference type="GO" id="GO:0005829">
    <property type="term" value="C:cytosol"/>
    <property type="evidence" value="ECO:0007669"/>
    <property type="project" value="TreeGrafter"/>
</dbReference>
<evidence type="ECO:0000256" key="8">
    <source>
        <dbReference type="SAM" id="Coils"/>
    </source>
</evidence>
<dbReference type="InterPro" id="IPR038765">
    <property type="entry name" value="Papain-like_cys_pep_sf"/>
</dbReference>
<feature type="region of interest" description="Disordered" evidence="9">
    <location>
        <begin position="1047"/>
        <end position="1074"/>
    </location>
</feature>
<evidence type="ECO:0000256" key="2">
    <source>
        <dbReference type="ARBA" id="ARBA00009085"/>
    </source>
</evidence>
<feature type="region of interest" description="Disordered" evidence="9">
    <location>
        <begin position="1166"/>
        <end position="1193"/>
    </location>
</feature>
<feature type="compositionally biased region" description="Basic and acidic residues" evidence="9">
    <location>
        <begin position="608"/>
        <end position="618"/>
    </location>
</feature>
<comment type="catalytic activity">
    <reaction evidence="1">
        <text>Thiol-dependent hydrolysis of ester, thioester, amide, peptide and isopeptide bonds formed by the C-terminal Gly of ubiquitin (a 76-residue protein attached to proteins as an intracellular targeting signal).</text>
        <dbReference type="EC" id="3.4.19.12"/>
    </reaction>
</comment>
<dbReference type="InterPro" id="IPR018200">
    <property type="entry name" value="USP_CS"/>
</dbReference>
<dbReference type="GO" id="GO:0004843">
    <property type="term" value="F:cysteine-type deubiquitinase activity"/>
    <property type="evidence" value="ECO:0007669"/>
    <property type="project" value="UniProtKB-EC"/>
</dbReference>
<keyword evidence="6 11" id="KW-0378">Hydrolase</keyword>
<dbReference type="InterPro" id="IPR001394">
    <property type="entry name" value="Peptidase_C19_UCH"/>
</dbReference>
<dbReference type="OrthoDB" id="333239at2759"/>
<dbReference type="PROSITE" id="PS00973">
    <property type="entry name" value="USP_2"/>
    <property type="match status" value="1"/>
</dbReference>
<comment type="similarity">
    <text evidence="2">Belongs to the peptidase C19 family.</text>
</comment>
<feature type="region of interest" description="Disordered" evidence="9">
    <location>
        <begin position="1221"/>
        <end position="1244"/>
    </location>
</feature>
<accession>A0A2C6KBK5</accession>
<evidence type="ECO:0000259" key="10">
    <source>
        <dbReference type="Pfam" id="PF00443"/>
    </source>
</evidence>
<proteinExistence type="inferred from homology"/>
<evidence type="ECO:0000256" key="5">
    <source>
        <dbReference type="ARBA" id="ARBA00022786"/>
    </source>
</evidence>
<dbReference type="InterPro" id="IPR050164">
    <property type="entry name" value="Peptidase_C19"/>
</dbReference>
<protein>
    <recommendedName>
        <fullName evidence="3">ubiquitinyl hydrolase 1</fullName>
        <ecNumber evidence="3">3.4.19.12</ecNumber>
    </recommendedName>
</protein>
<keyword evidence="4" id="KW-0645">Protease</keyword>
<keyword evidence="12" id="KW-1185">Reference proteome</keyword>
<name>A0A2C6KBK5_9APIC</name>
<feature type="domain" description="Peptidase C19 ubiquitin carboxyl-terminal hydrolase" evidence="10">
    <location>
        <begin position="495"/>
        <end position="1115"/>
    </location>
</feature>
<sequence>MENGVRRMRTSALRKNSQPAKEETVWGAFLMPFPVALWTSWLKELETQRQVTEKFLPLPLHNPSSFCFLSASLQALASLSPLLELLHLLAYLHLLQKGVEGTAASTPDVSPFCDLVWGPSLYCHTSLYSAKRLYSECQGQSPLVQGTTLAGFRRLVFSTEERPHAGLEPRLRRPMCGAAIRQASCPAPRAFVHTLYKCLLTLNAGIPAVSASFLEAPKTPFTLSGILGKAAGEGEFQACSDQHMLGRAGDETWCDKGSQHSECGSLSQEDALWPSSGTKGKTTQSLLSVLRQLELGLKQAGPRAVNSAASDGVLCNSGMACRPERDLQHDDTLALSRSYGLTRGRHSPTEEEAKCIPTAAREEHKHDEPRGSWWTAEACMDRQASPGSSSPGIFKGTTEFIQTETANECLWSQFHVGPVEPGGAGVLEVLKALGEASSASSSSLRWERRRIVWERERSEWKRLQGIAGAIHRQLESSINQHLPGSRKDAAGGHSSIKEQDAHELLQVLLQELEEDCHAAEELQFRLLERLQAAFVQDRYSPKNRSSVPENYLHRLTGKKSVDPVVESEDSRKLQPRCSVLPQSDPSTISLDRNQAQRQAVTSHGARLGNDRVSRKHQSDVSVGSEADVPPLRGRENVLGELGIDRNRSKVDTGFQTGQPMWSVTRSSKLKGVFSGRVTLCTYCLHCGVGTPERSEPFSCLQLSLAELLSAHWGAAMPRRVMLEELLQSSFSPESVDDVICLHCSAVQTTEDVRRELERDILLSAARRSSPGSCLLASCPHLPVSKGQAGLEPSSEVVGLSTLGSKARSTATAQYAESKETGNPLSTCDVFSSRLKEPRLFESMKAAFGLYSPLWLLPGCLVRRYVHRWAILSRLQEYTFRVQGGREQSRRLLPLRSSVKGETRKSLGWISGRDLACDAARTDLRCAGDAVNLRQLSDDDERELEALSDEAGDLWMTVRRPKVIFRQLRQLPEALVIQVNSLTLGPYGEVRKCQQRCSFPLLLNMGSFVNCSSEGNSVEGRPPRQRPSQAPLSSLGSCHFEESSEAARSGSSCFGPARNPARDRGQLAVSKTDAEAGNGTRLDSLMSELDNLYELRAVVSHLGTSASTGHFVCYRRWDARAFMPSPGLRLLCHEFFANATTPYPLASPSFCTTSAENSRVFLARGARTSEPPVHSGGSESHVVHGEAKSCDPSSSLVSDVKDDWAPGGGVCSYASRGREKDARTLADGDIPTATTSSEVPSTHGEACRREVAGEGIRGAAAECVRDRLKLWLSQSTLSGASTASFVCASDASVRPVTMEEVMESQPYLLFYQRTTPMIL</sequence>
<dbReference type="PANTHER" id="PTHR24006">
    <property type="entry name" value="UBIQUITIN CARBOXYL-TERMINAL HYDROLASE"/>
    <property type="match status" value="1"/>
</dbReference>
<feature type="region of interest" description="Disordered" evidence="9">
    <location>
        <begin position="558"/>
        <end position="631"/>
    </location>
</feature>
<evidence type="ECO:0000256" key="1">
    <source>
        <dbReference type="ARBA" id="ARBA00000707"/>
    </source>
</evidence>
<evidence type="ECO:0000313" key="11">
    <source>
        <dbReference type="EMBL" id="PHJ15277.1"/>
    </source>
</evidence>
<comment type="caution">
    <text evidence="11">The sequence shown here is derived from an EMBL/GenBank/DDBJ whole genome shotgun (WGS) entry which is preliminary data.</text>
</comment>
<organism evidence="11 12">
    <name type="scientific">Cystoisospora suis</name>
    <dbReference type="NCBI Taxonomy" id="483139"/>
    <lineage>
        <taxon>Eukaryota</taxon>
        <taxon>Sar</taxon>
        <taxon>Alveolata</taxon>
        <taxon>Apicomplexa</taxon>
        <taxon>Conoidasida</taxon>
        <taxon>Coccidia</taxon>
        <taxon>Eucoccidiorida</taxon>
        <taxon>Eimeriorina</taxon>
        <taxon>Sarcocystidae</taxon>
        <taxon>Cystoisospora</taxon>
    </lineage>
</organism>